<accession>A0A7J9CBJ3</accession>
<dbReference type="Proteomes" id="UP000593579">
    <property type="component" value="Unassembled WGS sequence"/>
</dbReference>
<organism evidence="1 2">
    <name type="scientific">Gossypium gossypioides</name>
    <name type="common">Mexican cotton</name>
    <name type="synonym">Selera gossypioides</name>
    <dbReference type="NCBI Taxonomy" id="34282"/>
    <lineage>
        <taxon>Eukaryota</taxon>
        <taxon>Viridiplantae</taxon>
        <taxon>Streptophyta</taxon>
        <taxon>Embryophyta</taxon>
        <taxon>Tracheophyta</taxon>
        <taxon>Spermatophyta</taxon>
        <taxon>Magnoliopsida</taxon>
        <taxon>eudicotyledons</taxon>
        <taxon>Gunneridae</taxon>
        <taxon>Pentapetalae</taxon>
        <taxon>rosids</taxon>
        <taxon>malvids</taxon>
        <taxon>Malvales</taxon>
        <taxon>Malvaceae</taxon>
        <taxon>Malvoideae</taxon>
        <taxon>Gossypium</taxon>
    </lineage>
</organism>
<feature type="non-terminal residue" evidence="1">
    <location>
        <position position="144"/>
    </location>
</feature>
<protein>
    <submittedName>
        <fullName evidence="1">Uncharacterized protein</fullName>
    </submittedName>
</protein>
<keyword evidence="2" id="KW-1185">Reference proteome</keyword>
<sequence>MSIQDREEAYLIVEVEEAIMDDIDYDLCLVGLTIRAIGDSGLYCIQFYQAFGPLIIVFCFWSFNNPKSVDLFFADFRVKVHDLSSGFAFENLDKSLSNIMGMLKYDAVGGRNVLNNFMKIWVRLDTKEPLMRRKKLHHPKGSYF</sequence>
<dbReference type="EMBL" id="JABEZY010000009">
    <property type="protein sequence ID" value="MBA0745900.1"/>
    <property type="molecule type" value="Genomic_DNA"/>
</dbReference>
<comment type="caution">
    <text evidence="1">The sequence shown here is derived from an EMBL/GenBank/DDBJ whole genome shotgun (WGS) entry which is preliminary data.</text>
</comment>
<name>A0A7J9CBJ3_GOSGO</name>
<dbReference type="AlphaFoldDB" id="A0A7J9CBJ3"/>
<reference evidence="1 2" key="1">
    <citation type="journal article" date="2019" name="Genome Biol. Evol.">
        <title>Insights into the evolution of the New World diploid cottons (Gossypium, subgenus Houzingenia) based on genome sequencing.</title>
        <authorList>
            <person name="Grover C.E."/>
            <person name="Arick M.A. 2nd"/>
            <person name="Thrash A."/>
            <person name="Conover J.L."/>
            <person name="Sanders W.S."/>
            <person name="Peterson D.G."/>
            <person name="Frelichowski J.E."/>
            <person name="Scheffler J.A."/>
            <person name="Scheffler B.E."/>
            <person name="Wendel J.F."/>
        </authorList>
    </citation>
    <scope>NUCLEOTIDE SEQUENCE [LARGE SCALE GENOMIC DNA]</scope>
    <source>
        <strain evidence="1">5</strain>
        <tissue evidence="1">Leaf</tissue>
    </source>
</reference>
<proteinExistence type="predicted"/>
<dbReference type="OrthoDB" id="10350869at2759"/>
<evidence type="ECO:0000313" key="2">
    <source>
        <dbReference type="Proteomes" id="UP000593579"/>
    </source>
</evidence>
<evidence type="ECO:0000313" key="1">
    <source>
        <dbReference type="EMBL" id="MBA0745900.1"/>
    </source>
</evidence>
<gene>
    <name evidence="1" type="ORF">Gogos_008459</name>
</gene>